<organism evidence="1 2">
    <name type="scientific">Dermacentor silvarum</name>
    <name type="common">Tick</name>
    <dbReference type="NCBI Taxonomy" id="543639"/>
    <lineage>
        <taxon>Eukaryota</taxon>
        <taxon>Metazoa</taxon>
        <taxon>Ecdysozoa</taxon>
        <taxon>Arthropoda</taxon>
        <taxon>Chelicerata</taxon>
        <taxon>Arachnida</taxon>
        <taxon>Acari</taxon>
        <taxon>Parasitiformes</taxon>
        <taxon>Ixodida</taxon>
        <taxon>Ixodoidea</taxon>
        <taxon>Ixodidae</taxon>
        <taxon>Rhipicephalinae</taxon>
        <taxon>Dermacentor</taxon>
    </lineage>
</organism>
<evidence type="ECO:0000313" key="1">
    <source>
        <dbReference type="EMBL" id="KAH7937293.1"/>
    </source>
</evidence>
<dbReference type="EMBL" id="CM023477">
    <property type="protein sequence ID" value="KAH7937293.1"/>
    <property type="molecule type" value="Genomic_DNA"/>
</dbReference>
<accession>A0ACB8C8T0</accession>
<evidence type="ECO:0000313" key="2">
    <source>
        <dbReference type="Proteomes" id="UP000821865"/>
    </source>
</evidence>
<keyword evidence="2" id="KW-1185">Reference proteome</keyword>
<comment type="caution">
    <text evidence="1">The sequence shown here is derived from an EMBL/GenBank/DDBJ whole genome shotgun (WGS) entry which is preliminary data.</text>
</comment>
<name>A0ACB8C8T0_DERSI</name>
<sequence>MERRSKLAAVQLFLIIRRRQALSRKQWVRPVWTKRADESEYFTAMKLMKNGDDSLFKFYRMSLETFDALHNMVWDRTVEGMGLQGAYFAIPVVRHARPRCSYGLKSGAGDCTGGDTPKVQCAVGGVVPYVHEGVHKIFS</sequence>
<protein>
    <submittedName>
        <fullName evidence="1">Uncharacterized protein</fullName>
    </submittedName>
</protein>
<reference evidence="1" key="1">
    <citation type="submission" date="2020-05" db="EMBL/GenBank/DDBJ databases">
        <title>Large-scale comparative analyses of tick genomes elucidate their genetic diversity and vector capacities.</title>
        <authorList>
            <person name="Jia N."/>
            <person name="Wang J."/>
            <person name="Shi W."/>
            <person name="Du L."/>
            <person name="Sun Y."/>
            <person name="Zhan W."/>
            <person name="Jiang J."/>
            <person name="Wang Q."/>
            <person name="Zhang B."/>
            <person name="Ji P."/>
            <person name="Sakyi L.B."/>
            <person name="Cui X."/>
            <person name="Yuan T."/>
            <person name="Jiang B."/>
            <person name="Yang W."/>
            <person name="Lam T.T.-Y."/>
            <person name="Chang Q."/>
            <person name="Ding S."/>
            <person name="Wang X."/>
            <person name="Zhu J."/>
            <person name="Ruan X."/>
            <person name="Zhao L."/>
            <person name="Wei J."/>
            <person name="Que T."/>
            <person name="Du C."/>
            <person name="Cheng J."/>
            <person name="Dai P."/>
            <person name="Han X."/>
            <person name="Huang E."/>
            <person name="Gao Y."/>
            <person name="Liu J."/>
            <person name="Shao H."/>
            <person name="Ye R."/>
            <person name="Li L."/>
            <person name="Wei W."/>
            <person name="Wang X."/>
            <person name="Wang C."/>
            <person name="Yang T."/>
            <person name="Huo Q."/>
            <person name="Li W."/>
            <person name="Guo W."/>
            <person name="Chen H."/>
            <person name="Zhou L."/>
            <person name="Ni X."/>
            <person name="Tian J."/>
            <person name="Zhou Y."/>
            <person name="Sheng Y."/>
            <person name="Liu T."/>
            <person name="Pan Y."/>
            <person name="Xia L."/>
            <person name="Li J."/>
            <person name="Zhao F."/>
            <person name="Cao W."/>
        </authorList>
    </citation>
    <scope>NUCLEOTIDE SEQUENCE</scope>
    <source>
        <strain evidence="1">Dsil-2018</strain>
    </source>
</reference>
<gene>
    <name evidence="1" type="ORF">HPB49_010405</name>
</gene>
<dbReference type="Proteomes" id="UP000821865">
    <property type="component" value="Chromosome 8"/>
</dbReference>
<proteinExistence type="predicted"/>